<evidence type="ECO:0000313" key="2">
    <source>
        <dbReference type="EMBL" id="CAI2363174.1"/>
    </source>
</evidence>
<evidence type="ECO:0000256" key="1">
    <source>
        <dbReference type="SAM" id="Coils"/>
    </source>
</evidence>
<name>A0AAD1UAB4_EUPCR</name>
<keyword evidence="1" id="KW-0175">Coiled coil</keyword>
<reference evidence="2" key="1">
    <citation type="submission" date="2023-07" db="EMBL/GenBank/DDBJ databases">
        <authorList>
            <consortium name="AG Swart"/>
            <person name="Singh M."/>
            <person name="Singh A."/>
            <person name="Seah K."/>
            <person name="Emmerich C."/>
        </authorList>
    </citation>
    <scope>NUCLEOTIDE SEQUENCE</scope>
    <source>
        <strain evidence="2">DP1</strain>
    </source>
</reference>
<evidence type="ECO:0000313" key="3">
    <source>
        <dbReference type="Proteomes" id="UP001295684"/>
    </source>
</evidence>
<dbReference type="Gene3D" id="1.10.287.1490">
    <property type="match status" value="1"/>
</dbReference>
<accession>A0AAD1UAB4</accession>
<dbReference type="Proteomes" id="UP001295684">
    <property type="component" value="Unassembled WGS sequence"/>
</dbReference>
<protein>
    <submittedName>
        <fullName evidence="2">Uncharacterized protein</fullName>
    </submittedName>
</protein>
<gene>
    <name evidence="2" type="ORF">ECRASSUSDP1_LOCUS4504</name>
</gene>
<comment type="caution">
    <text evidence="2">The sequence shown here is derived from an EMBL/GenBank/DDBJ whole genome shotgun (WGS) entry which is preliminary data.</text>
</comment>
<keyword evidence="3" id="KW-1185">Reference proteome</keyword>
<dbReference type="AlphaFoldDB" id="A0AAD1UAB4"/>
<organism evidence="2 3">
    <name type="scientific">Euplotes crassus</name>
    <dbReference type="NCBI Taxonomy" id="5936"/>
    <lineage>
        <taxon>Eukaryota</taxon>
        <taxon>Sar</taxon>
        <taxon>Alveolata</taxon>
        <taxon>Ciliophora</taxon>
        <taxon>Intramacronucleata</taxon>
        <taxon>Spirotrichea</taxon>
        <taxon>Hypotrichia</taxon>
        <taxon>Euplotida</taxon>
        <taxon>Euplotidae</taxon>
        <taxon>Moneuplotes</taxon>
    </lineage>
</organism>
<feature type="coiled-coil region" evidence="1">
    <location>
        <begin position="183"/>
        <end position="245"/>
    </location>
</feature>
<feature type="coiled-coil region" evidence="1">
    <location>
        <begin position="271"/>
        <end position="337"/>
    </location>
</feature>
<proteinExistence type="predicted"/>
<dbReference type="EMBL" id="CAMPGE010004329">
    <property type="protein sequence ID" value="CAI2363174.1"/>
    <property type="molecule type" value="Genomic_DNA"/>
</dbReference>
<sequence>MKFPKCQHGTCCEISVCYLPKKKLYLCQQDSLTQYPDDDPVPLVDDSIIEMSMETIEICCKDFLAFTQMLNKGRILPDHDALSTTVREELKLIFDELKKAQEAYKYYKFLKLHKKTLKVKDVLQQDPLYIEFLVARAWSQSLSTVKGESLKSSELVEMELKRKYNATFDTMFQKFKEFRHDIDRRHQQEVDELRLKIQEYKEEKKSLKRAKRELITRYNLLCDEYEEFKQKAHGLESSLTSFEEENKGDGEKIIKLQEYHGDSKQRKRTLKMKLREEQASYQASIEDLTKEICGLKDRVKSLQKDIRKTEMRNDKLVEENKAKEEDYEQMKESLLSKLNLSECSYFNLLYKITTGEDIQIGPRTRLDLSLNNPKHMGFLSSLTRRMPGIDRLDLDNIPLDCQEVKTFLANHFFREVEVLHFNCHSSLSSSLSFYLDELKEASKRVIGHLYIYNFEVSQDQLVSLFSANRHKEWFGFKWCKLDLSSVPDFGGSLAESTMYGLSLYGCGGSSYCDWDNNESNFENLVTGLAKEEDFRRNLEWIDMFECGMEKSDVEEILEGHGFGHVEIYDHSK</sequence>